<dbReference type="Proteomes" id="UP001163823">
    <property type="component" value="Chromosome 12"/>
</dbReference>
<dbReference type="InterPro" id="IPR036291">
    <property type="entry name" value="NAD(P)-bd_dom_sf"/>
</dbReference>
<keyword evidence="5 8" id="KW-1133">Transmembrane helix</keyword>
<feature type="domain" description="Reticulon" evidence="9">
    <location>
        <begin position="387"/>
        <end position="585"/>
    </location>
</feature>
<evidence type="ECO:0000256" key="2">
    <source>
        <dbReference type="ARBA" id="ARBA00022692"/>
    </source>
</evidence>
<comment type="subcellular location">
    <subcellularLocation>
        <location evidence="1 8">Endoplasmic reticulum membrane</location>
        <topology evidence="1 8">Multi-pass membrane protein</topology>
    </subcellularLocation>
</comment>
<evidence type="ECO:0000256" key="7">
    <source>
        <dbReference type="ARBA" id="ARBA00023136"/>
    </source>
</evidence>
<evidence type="ECO:0000256" key="8">
    <source>
        <dbReference type="RuleBase" id="RU363132"/>
    </source>
</evidence>
<reference evidence="10" key="1">
    <citation type="journal article" date="2023" name="Science">
        <title>Elucidation of the pathway for biosynthesis of saponin adjuvants from the soapbark tree.</title>
        <authorList>
            <person name="Reed J."/>
            <person name="Orme A."/>
            <person name="El-Demerdash A."/>
            <person name="Owen C."/>
            <person name="Martin L.B.B."/>
            <person name="Misra R.C."/>
            <person name="Kikuchi S."/>
            <person name="Rejzek M."/>
            <person name="Martin A.C."/>
            <person name="Harkess A."/>
            <person name="Leebens-Mack J."/>
            <person name="Louveau T."/>
            <person name="Stephenson M.J."/>
            <person name="Osbourn A."/>
        </authorList>
    </citation>
    <scope>NUCLEOTIDE SEQUENCE</scope>
    <source>
        <strain evidence="10">S10</strain>
    </source>
</reference>
<accession>A0AAD7KWZ0</accession>
<protein>
    <recommendedName>
        <fullName evidence="8">Reticulon-like protein</fullName>
    </recommendedName>
</protein>
<keyword evidence="11" id="KW-1185">Reference proteome</keyword>
<dbReference type="InterPro" id="IPR002225">
    <property type="entry name" value="3Beta_OHSteriod_DH/Estase"/>
</dbReference>
<keyword evidence="3 8" id="KW-0256">Endoplasmic reticulum</keyword>
<evidence type="ECO:0000256" key="3">
    <source>
        <dbReference type="ARBA" id="ARBA00022824"/>
    </source>
</evidence>
<dbReference type="EMBL" id="JARAOO010000012">
    <property type="protein sequence ID" value="KAJ7947482.1"/>
    <property type="molecule type" value="Genomic_DNA"/>
</dbReference>
<sequence length="585" mass="64935">MAVDDRFAELNPRTCVVLGGRGFLGRSLVLRLLKLGKYIVRIADSTQSFELDPSERESLLSHAISSGRASYFNVDVRDKTQIVKAIEGSSAVFYLDPTDLNTNDFCSCYLIIVQGAKNVINACRECRVKRLIYNSSADVVFDGSHDIHSGDESLACPSKFEKILSDFKAQAEALILFANDIDGLLTCALRPSNIFGPGDSELVPLLVKLAKSGLGKFIIGNGDNMSDFTFSENVSYAHICAEEALDLRNAIVAGKAFFITNLVPMKFWEFVSLISEGLGYQRPLTKIPARMAWYVFLLFKWTHEKLASGSSNFSELAHYIQLASCTRTFNCVAAQRNIGYSPVVTLEDGVALTIESFSHLASDLPLARYSDFTEESKAHKLLGGGKVADILLWRDEKTTFKCFLALIVLFYWFCLGGNTFTSSAAKLLLLVTVILYGYGFLPSNIFGFSVEMMSFPSQISDTVAKDSVATIVYLWSLGVQNIRTLAQGEEWSMFFKVTVSLYFLKIVAQSFTVMIGMALAFAFTAIFFYEQYESEIDGSVKVLFNILKEIMALLTRNLPDSVSLLLCNHETFQPDDRPAGVKQTR</sequence>
<evidence type="ECO:0000256" key="4">
    <source>
        <dbReference type="ARBA" id="ARBA00022857"/>
    </source>
</evidence>
<dbReference type="InterPro" id="IPR050425">
    <property type="entry name" value="NAD(P)_dehydrat-like"/>
</dbReference>
<proteinExistence type="predicted"/>
<evidence type="ECO:0000256" key="6">
    <source>
        <dbReference type="ARBA" id="ARBA00023002"/>
    </source>
</evidence>
<dbReference type="GO" id="GO:0005789">
    <property type="term" value="C:endoplasmic reticulum membrane"/>
    <property type="evidence" value="ECO:0007669"/>
    <property type="project" value="UniProtKB-SubCell"/>
</dbReference>
<feature type="transmembrane region" description="Helical" evidence="8">
    <location>
        <begin position="427"/>
        <end position="448"/>
    </location>
</feature>
<feature type="transmembrane region" description="Helical" evidence="8">
    <location>
        <begin position="502"/>
        <end position="529"/>
    </location>
</feature>
<feature type="transmembrane region" description="Helical" evidence="8">
    <location>
        <begin position="403"/>
        <end position="420"/>
    </location>
</feature>
<dbReference type="PANTHER" id="PTHR10366:SF639">
    <property type="entry name" value="3BETA-HYDROXYSTEROID-DEHYDROGENASE_DECARBOXYLASE ISOFORM 3"/>
    <property type="match status" value="1"/>
</dbReference>
<evidence type="ECO:0000259" key="9">
    <source>
        <dbReference type="PROSITE" id="PS50845"/>
    </source>
</evidence>
<evidence type="ECO:0000313" key="11">
    <source>
        <dbReference type="Proteomes" id="UP001163823"/>
    </source>
</evidence>
<dbReference type="AlphaFoldDB" id="A0AAD7KWZ0"/>
<dbReference type="Pfam" id="PF02453">
    <property type="entry name" value="Reticulon"/>
    <property type="match status" value="1"/>
</dbReference>
<evidence type="ECO:0000256" key="5">
    <source>
        <dbReference type="ARBA" id="ARBA00022989"/>
    </source>
</evidence>
<dbReference type="Gene3D" id="3.40.50.720">
    <property type="entry name" value="NAD(P)-binding Rossmann-like Domain"/>
    <property type="match status" value="1"/>
</dbReference>
<keyword evidence="4" id="KW-0521">NADP</keyword>
<name>A0AAD7KWZ0_QUISA</name>
<dbReference type="PROSITE" id="PS50845">
    <property type="entry name" value="RETICULON"/>
    <property type="match status" value="1"/>
</dbReference>
<dbReference type="KEGG" id="qsa:O6P43_028093"/>
<keyword evidence="7 8" id="KW-0472">Membrane</keyword>
<keyword evidence="6" id="KW-0560">Oxidoreductase</keyword>
<organism evidence="10 11">
    <name type="scientific">Quillaja saponaria</name>
    <name type="common">Soap bark tree</name>
    <dbReference type="NCBI Taxonomy" id="32244"/>
    <lineage>
        <taxon>Eukaryota</taxon>
        <taxon>Viridiplantae</taxon>
        <taxon>Streptophyta</taxon>
        <taxon>Embryophyta</taxon>
        <taxon>Tracheophyta</taxon>
        <taxon>Spermatophyta</taxon>
        <taxon>Magnoliopsida</taxon>
        <taxon>eudicotyledons</taxon>
        <taxon>Gunneridae</taxon>
        <taxon>Pentapetalae</taxon>
        <taxon>rosids</taxon>
        <taxon>fabids</taxon>
        <taxon>Fabales</taxon>
        <taxon>Quillajaceae</taxon>
        <taxon>Quillaja</taxon>
    </lineage>
</organism>
<evidence type="ECO:0000313" key="10">
    <source>
        <dbReference type="EMBL" id="KAJ7947482.1"/>
    </source>
</evidence>
<dbReference type="SUPFAM" id="SSF51735">
    <property type="entry name" value="NAD(P)-binding Rossmann-fold domains"/>
    <property type="match status" value="1"/>
</dbReference>
<gene>
    <name evidence="10" type="ORF">O6P43_028093</name>
</gene>
<keyword evidence="2 8" id="KW-0812">Transmembrane</keyword>
<dbReference type="GO" id="GO:0006694">
    <property type="term" value="P:steroid biosynthetic process"/>
    <property type="evidence" value="ECO:0007669"/>
    <property type="project" value="InterPro"/>
</dbReference>
<dbReference type="GO" id="GO:0016616">
    <property type="term" value="F:oxidoreductase activity, acting on the CH-OH group of donors, NAD or NADP as acceptor"/>
    <property type="evidence" value="ECO:0007669"/>
    <property type="project" value="InterPro"/>
</dbReference>
<comment type="caution">
    <text evidence="10">The sequence shown here is derived from an EMBL/GenBank/DDBJ whole genome shotgun (WGS) entry which is preliminary data.</text>
</comment>
<dbReference type="Pfam" id="PF01073">
    <property type="entry name" value="3Beta_HSD"/>
    <property type="match status" value="1"/>
</dbReference>
<evidence type="ECO:0000256" key="1">
    <source>
        <dbReference type="ARBA" id="ARBA00004477"/>
    </source>
</evidence>
<dbReference type="InterPro" id="IPR003388">
    <property type="entry name" value="Reticulon"/>
</dbReference>
<dbReference type="PANTHER" id="PTHR10366">
    <property type="entry name" value="NAD DEPENDENT EPIMERASE/DEHYDRATASE"/>
    <property type="match status" value="1"/>
</dbReference>